<sequence length="294" mass="33992">MTCTTVLFLFLDFARFQFLRTSQTRHCHQNLPMSTIERWFFGVPIVTRCYITACVLSALAVQLRVVNLLQLLFRFDLIFYQHEYWRLITHLCFFGGLQVGFFFHMFFVYHYSRSLEEELFHRRSGDFFYMITIGVVLLNIIASFLQLYTSFESYFLGSALTFMLVYVWSKHKGSTRMFFLGLFSFRAPFLPWILLGFSLITSPESTAADIIGIAIGHIYYFLHDVVPLEFGAHPLKTPRFFTWLFETRPVVPTVPEGAAAQVPQPGGFEWGAAEPVGNVQIRRVAEDEDNAAAM</sequence>
<dbReference type="FunCoup" id="A0A0D2X056">
    <property type="interactions" value="189"/>
</dbReference>
<dbReference type="EMBL" id="KE346360">
    <property type="protein sequence ID" value="KJE88474.1"/>
    <property type="molecule type" value="Genomic_DNA"/>
</dbReference>
<evidence type="ECO:0000256" key="7">
    <source>
        <dbReference type="RuleBase" id="RU363059"/>
    </source>
</evidence>
<evidence type="ECO:0000313" key="8">
    <source>
        <dbReference type="EMBL" id="KJE88474.1"/>
    </source>
</evidence>
<dbReference type="Pfam" id="PF04511">
    <property type="entry name" value="DER1"/>
    <property type="match status" value="1"/>
</dbReference>
<dbReference type="SUPFAM" id="SSF144091">
    <property type="entry name" value="Rhomboid-like"/>
    <property type="match status" value="1"/>
</dbReference>
<dbReference type="STRING" id="595528.A0A0D2X056"/>
<evidence type="ECO:0000313" key="9">
    <source>
        <dbReference type="Proteomes" id="UP000008743"/>
    </source>
</evidence>
<comment type="subcellular location">
    <subcellularLocation>
        <location evidence="1 7">Endoplasmic reticulum membrane</location>
        <topology evidence="1 7">Multi-pass membrane protein</topology>
    </subcellularLocation>
</comment>
<dbReference type="RefSeq" id="XP_004364999.2">
    <property type="nucleotide sequence ID" value="XM_004364942.2"/>
</dbReference>
<dbReference type="eggNOG" id="KOG0858">
    <property type="taxonomic scope" value="Eukaryota"/>
</dbReference>
<evidence type="ECO:0000256" key="6">
    <source>
        <dbReference type="ARBA" id="ARBA00023136"/>
    </source>
</evidence>
<evidence type="ECO:0000256" key="3">
    <source>
        <dbReference type="ARBA" id="ARBA00022692"/>
    </source>
</evidence>
<keyword evidence="9" id="KW-1185">Reference proteome</keyword>
<dbReference type="PhylomeDB" id="A0A0D2X056"/>
<keyword evidence="3 7" id="KW-0812">Transmembrane</keyword>
<proteinExistence type="inferred from homology"/>
<evidence type="ECO:0000256" key="5">
    <source>
        <dbReference type="ARBA" id="ARBA00022989"/>
    </source>
</evidence>
<accession>A0A0D2X056</accession>
<keyword evidence="4 7" id="KW-0256">Endoplasmic reticulum</keyword>
<dbReference type="InterPro" id="IPR007599">
    <property type="entry name" value="DER1"/>
</dbReference>
<comment type="function">
    <text evidence="7">May be involved in the degradation of misfolded endoplasmic reticulum (ER) luminal proteins.</text>
</comment>
<protein>
    <recommendedName>
        <fullName evidence="7">Derlin</fullName>
    </recommendedName>
</protein>
<evidence type="ECO:0000256" key="2">
    <source>
        <dbReference type="ARBA" id="ARBA00008917"/>
    </source>
</evidence>
<feature type="transmembrane region" description="Helical" evidence="7">
    <location>
        <begin position="154"/>
        <end position="171"/>
    </location>
</feature>
<organism evidence="8 9">
    <name type="scientific">Capsaspora owczarzaki (strain ATCC 30864)</name>
    <dbReference type="NCBI Taxonomy" id="595528"/>
    <lineage>
        <taxon>Eukaryota</taxon>
        <taxon>Filasterea</taxon>
        <taxon>Capsaspora</taxon>
    </lineage>
</organism>
<keyword evidence="6 7" id="KW-0472">Membrane</keyword>
<dbReference type="OrthoDB" id="1716531at2759"/>
<gene>
    <name evidence="8" type="ORF">CAOG_000128</name>
</gene>
<dbReference type="GO" id="GO:0006950">
    <property type="term" value="P:response to stress"/>
    <property type="evidence" value="ECO:0007669"/>
    <property type="project" value="UniProtKB-ARBA"/>
</dbReference>
<feature type="transmembrane region" description="Helical" evidence="7">
    <location>
        <begin position="40"/>
        <end position="63"/>
    </location>
</feature>
<dbReference type="InParanoid" id="A0A0D2X056"/>
<evidence type="ECO:0000256" key="1">
    <source>
        <dbReference type="ARBA" id="ARBA00004477"/>
    </source>
</evidence>
<keyword evidence="5 7" id="KW-1133">Transmembrane helix</keyword>
<dbReference type="GO" id="GO:0005789">
    <property type="term" value="C:endoplasmic reticulum membrane"/>
    <property type="evidence" value="ECO:0007669"/>
    <property type="project" value="UniProtKB-SubCell"/>
</dbReference>
<feature type="transmembrane region" description="Helical" evidence="7">
    <location>
        <begin position="127"/>
        <end position="147"/>
    </location>
</feature>
<comment type="similarity">
    <text evidence="2 7">Belongs to the derlin family.</text>
</comment>
<evidence type="ECO:0000256" key="4">
    <source>
        <dbReference type="ARBA" id="ARBA00022824"/>
    </source>
</evidence>
<reference evidence="9" key="1">
    <citation type="submission" date="2011-02" db="EMBL/GenBank/DDBJ databases">
        <title>The Genome Sequence of Capsaspora owczarzaki ATCC 30864.</title>
        <authorList>
            <person name="Russ C."/>
            <person name="Cuomo C."/>
            <person name="Burger G."/>
            <person name="Gray M.W."/>
            <person name="Holland P.W.H."/>
            <person name="King N."/>
            <person name="Lang F.B.F."/>
            <person name="Roger A.J."/>
            <person name="Ruiz-Trillo I."/>
            <person name="Young S.K."/>
            <person name="Zeng Q."/>
            <person name="Gargeya S."/>
            <person name="Alvarado L."/>
            <person name="Berlin A."/>
            <person name="Chapman S.B."/>
            <person name="Chen Z."/>
            <person name="Freedman E."/>
            <person name="Gellesch M."/>
            <person name="Goldberg J."/>
            <person name="Griggs A."/>
            <person name="Gujja S."/>
            <person name="Heilman E."/>
            <person name="Heiman D."/>
            <person name="Howarth C."/>
            <person name="Mehta T."/>
            <person name="Neiman D."/>
            <person name="Pearson M."/>
            <person name="Roberts A."/>
            <person name="Saif S."/>
            <person name="Shea T."/>
            <person name="Shenoy N."/>
            <person name="Sisk P."/>
            <person name="Stolte C."/>
            <person name="Sykes S."/>
            <person name="White J."/>
            <person name="Yandava C."/>
            <person name="Haas B."/>
            <person name="Nusbaum C."/>
            <person name="Birren B."/>
        </authorList>
    </citation>
    <scope>NUCLEOTIDE SEQUENCE</scope>
    <source>
        <strain evidence="9">ATCC 30864</strain>
    </source>
</reference>
<dbReference type="AlphaFoldDB" id="A0A0D2X056"/>
<name>A0A0D2X056_CAPO3</name>
<feature type="transmembrane region" description="Helical" evidence="7">
    <location>
        <begin position="177"/>
        <end position="200"/>
    </location>
</feature>
<dbReference type="PANTHER" id="PTHR11009">
    <property type="entry name" value="DER1-LIKE PROTEIN, DERLIN"/>
    <property type="match status" value="1"/>
</dbReference>
<dbReference type="InterPro" id="IPR035952">
    <property type="entry name" value="Rhomboid-like_sf"/>
</dbReference>
<feature type="transmembrane region" description="Helical" evidence="7">
    <location>
        <begin position="84"/>
        <end position="107"/>
    </location>
</feature>
<dbReference type="Proteomes" id="UP000008743">
    <property type="component" value="Unassembled WGS sequence"/>
</dbReference>